<proteinExistence type="predicted"/>
<evidence type="ECO:0000313" key="3">
    <source>
        <dbReference type="Proteomes" id="UP000637788"/>
    </source>
</evidence>
<accession>A0A917VTG9</accession>
<evidence type="ECO:0000256" key="1">
    <source>
        <dbReference type="SAM" id="MobiDB-lite"/>
    </source>
</evidence>
<organism evidence="2 3">
    <name type="scientific">Streptomyces flaveus</name>
    <dbReference type="NCBI Taxonomy" id="66370"/>
    <lineage>
        <taxon>Bacteria</taxon>
        <taxon>Bacillati</taxon>
        <taxon>Actinomycetota</taxon>
        <taxon>Actinomycetes</taxon>
        <taxon>Kitasatosporales</taxon>
        <taxon>Streptomycetaceae</taxon>
        <taxon>Streptomyces</taxon>
        <taxon>Streptomyces aurantiacus group</taxon>
    </lineage>
</organism>
<gene>
    <name evidence="2" type="ORF">GCM10010094_92070</name>
</gene>
<sequence length="270" mass="26959">MSLVHRCSGWVSRSRATRRGGCHGAVAFGAALIEVADQQVGTAGIAQFPDLVQEVRDGNGRVVGPASAQVVAVGVDKGGPVAGGDAIRGRFRDAGVAFDGIQGEVQSAGAVEQADAGGEEGVDFVPALAGGLLADAAGPGRVDGGPAGGVGADLGQNFVAQVPPQMPAVADLHRVGQGPADRLGVGGRAVPAHDFDPFLPAQPRLQCGGFAVGQDIDAFPGLGIDDDRGVAVTAAQGEVIDPGHPGDPQCRRGDSPQHPQGGGERYGHGQ</sequence>
<evidence type="ECO:0000313" key="2">
    <source>
        <dbReference type="EMBL" id="GGL16841.1"/>
    </source>
</evidence>
<name>A0A917VTG9_9ACTN</name>
<reference evidence="2" key="1">
    <citation type="journal article" date="2014" name="Int. J. Syst. Evol. Microbiol.">
        <title>Complete genome sequence of Corynebacterium casei LMG S-19264T (=DSM 44701T), isolated from a smear-ripened cheese.</title>
        <authorList>
            <consortium name="US DOE Joint Genome Institute (JGI-PGF)"/>
            <person name="Walter F."/>
            <person name="Albersmeier A."/>
            <person name="Kalinowski J."/>
            <person name="Ruckert C."/>
        </authorList>
    </citation>
    <scope>NUCLEOTIDE SEQUENCE</scope>
    <source>
        <strain evidence="2">JCM 3035</strain>
    </source>
</reference>
<comment type="caution">
    <text evidence="2">The sequence shown here is derived from an EMBL/GenBank/DDBJ whole genome shotgun (WGS) entry which is preliminary data.</text>
</comment>
<keyword evidence="3" id="KW-1185">Reference proteome</keyword>
<protein>
    <submittedName>
        <fullName evidence="2">Uncharacterized protein</fullName>
    </submittedName>
</protein>
<reference evidence="2" key="2">
    <citation type="submission" date="2020-09" db="EMBL/GenBank/DDBJ databases">
        <authorList>
            <person name="Sun Q."/>
            <person name="Ohkuma M."/>
        </authorList>
    </citation>
    <scope>NUCLEOTIDE SEQUENCE</scope>
    <source>
        <strain evidence="2">JCM 3035</strain>
    </source>
</reference>
<dbReference type="Proteomes" id="UP000637788">
    <property type="component" value="Unassembled WGS sequence"/>
</dbReference>
<dbReference type="EMBL" id="BMPQ01000057">
    <property type="protein sequence ID" value="GGL16841.1"/>
    <property type="molecule type" value="Genomic_DNA"/>
</dbReference>
<dbReference type="AlphaFoldDB" id="A0A917VTG9"/>
<feature type="region of interest" description="Disordered" evidence="1">
    <location>
        <begin position="235"/>
        <end position="270"/>
    </location>
</feature>